<comment type="caution">
    <text evidence="6">The sequence shown here is derived from an EMBL/GenBank/DDBJ whole genome shotgun (WGS) entry which is preliminary data.</text>
</comment>
<dbReference type="PANTHER" id="PTHR30537">
    <property type="entry name" value="HTH-TYPE TRANSCRIPTIONAL REGULATOR"/>
    <property type="match status" value="1"/>
</dbReference>
<evidence type="ECO:0000313" key="7">
    <source>
        <dbReference type="Proteomes" id="UP000215367"/>
    </source>
</evidence>
<dbReference type="PRINTS" id="PR00039">
    <property type="entry name" value="HTHLYSR"/>
</dbReference>
<dbReference type="InterPro" id="IPR005119">
    <property type="entry name" value="LysR_subst-bd"/>
</dbReference>
<dbReference type="SUPFAM" id="SSF53850">
    <property type="entry name" value="Periplasmic binding protein-like II"/>
    <property type="match status" value="1"/>
</dbReference>
<evidence type="ECO:0000256" key="4">
    <source>
        <dbReference type="ARBA" id="ARBA00023163"/>
    </source>
</evidence>
<proteinExistence type="inferred from homology"/>
<reference evidence="6 7" key="1">
    <citation type="submission" date="2017-07" db="EMBL/GenBank/DDBJ databases">
        <title>Whole genome sequence of Azospirillum brasilense 2A1, a potential biofertilizer strain.</title>
        <authorList>
            <person name="Fontana C.A."/>
            <person name="Toffoli L.M."/>
            <person name="Salazar S.M."/>
            <person name="Puglisi E."/>
            <person name="Pedraza R."/>
            <person name="Bassi D."/>
            <person name="Cocconcelli P.S."/>
        </authorList>
    </citation>
    <scope>NUCLEOTIDE SEQUENCE [LARGE SCALE GENOMIC DNA]</scope>
    <source>
        <strain evidence="6 7">2A1</strain>
        <plasmid evidence="6">unnamed</plasmid>
    </source>
</reference>
<dbReference type="SUPFAM" id="SSF46785">
    <property type="entry name" value="Winged helix' DNA-binding domain"/>
    <property type="match status" value="1"/>
</dbReference>
<dbReference type="EMBL" id="NOWT01000005">
    <property type="protein sequence ID" value="OYD84790.1"/>
    <property type="molecule type" value="Genomic_DNA"/>
</dbReference>
<dbReference type="GO" id="GO:0006351">
    <property type="term" value="P:DNA-templated transcription"/>
    <property type="evidence" value="ECO:0007669"/>
    <property type="project" value="TreeGrafter"/>
</dbReference>
<evidence type="ECO:0000256" key="3">
    <source>
        <dbReference type="ARBA" id="ARBA00023125"/>
    </source>
</evidence>
<dbReference type="Proteomes" id="UP000215367">
    <property type="component" value="Unassembled WGS sequence"/>
</dbReference>
<dbReference type="InterPro" id="IPR036388">
    <property type="entry name" value="WH-like_DNA-bd_sf"/>
</dbReference>
<dbReference type="InterPro" id="IPR036390">
    <property type="entry name" value="WH_DNA-bd_sf"/>
</dbReference>
<keyword evidence="3" id="KW-0238">DNA-binding</keyword>
<keyword evidence="6" id="KW-0614">Plasmid</keyword>
<dbReference type="FunFam" id="3.40.190.290:FF:000001">
    <property type="entry name" value="Transcriptional regulator, LysR family"/>
    <property type="match status" value="1"/>
</dbReference>
<sequence>MPRVVMERSGEMEVFTRVVREGGFSAAARSLDLTPSAVSKLVARLEKRLGTRLLVRTTRAVTLTEEGQAYYRAALRILQDMVEAEQTASGGAIRGLLSINASLPFGRMFVAPVIPSFLAKHPELTVSLSFTDDVVSLLAQRADVAIRMGKLPDSALVARRLGQSKRVVCAAPSYLERRGTPKAPSDLQRHDCLMFNFRRSDVGWPMEIDGRLVEQQVAGHLLVNNGETLRQMVLAGAGIARLGRFHVADDLARGDLVPLLEAFNPGDLELIHAVYVGGGPVPPRVRAFIDHMAAELATSPLLE</sequence>
<gene>
    <name evidence="6" type="ORF">CHT98_07740</name>
</gene>
<evidence type="ECO:0000256" key="1">
    <source>
        <dbReference type="ARBA" id="ARBA00009437"/>
    </source>
</evidence>
<dbReference type="RefSeq" id="WP_094302670.1">
    <property type="nucleotide sequence ID" value="NZ_NOWT01000005.1"/>
</dbReference>
<dbReference type="PANTHER" id="PTHR30537:SF71">
    <property type="entry name" value="TRANSCRIPTIONAL REGULATORY PROTEIN"/>
    <property type="match status" value="1"/>
</dbReference>
<evidence type="ECO:0000259" key="5">
    <source>
        <dbReference type="PROSITE" id="PS50931"/>
    </source>
</evidence>
<name>A0A235HFU5_AZOBR</name>
<keyword evidence="4" id="KW-0804">Transcription</keyword>
<dbReference type="GO" id="GO:0003700">
    <property type="term" value="F:DNA-binding transcription factor activity"/>
    <property type="evidence" value="ECO:0007669"/>
    <property type="project" value="InterPro"/>
</dbReference>
<dbReference type="FunFam" id="1.10.10.10:FF:000001">
    <property type="entry name" value="LysR family transcriptional regulator"/>
    <property type="match status" value="1"/>
</dbReference>
<protein>
    <submittedName>
        <fullName evidence="6">LysR family transcriptional regulator</fullName>
    </submittedName>
</protein>
<dbReference type="Gene3D" id="3.40.190.290">
    <property type="match status" value="1"/>
</dbReference>
<dbReference type="InterPro" id="IPR058163">
    <property type="entry name" value="LysR-type_TF_proteobact-type"/>
</dbReference>
<geneLocation type="plasmid" evidence="6">
    <name>unnamed</name>
</geneLocation>
<dbReference type="Pfam" id="PF03466">
    <property type="entry name" value="LysR_substrate"/>
    <property type="match status" value="1"/>
</dbReference>
<dbReference type="Pfam" id="PF00126">
    <property type="entry name" value="HTH_1"/>
    <property type="match status" value="1"/>
</dbReference>
<comment type="similarity">
    <text evidence="1">Belongs to the LysR transcriptional regulatory family.</text>
</comment>
<dbReference type="AlphaFoldDB" id="A0A235HFU5"/>
<evidence type="ECO:0000313" key="6">
    <source>
        <dbReference type="EMBL" id="OYD84790.1"/>
    </source>
</evidence>
<dbReference type="Gene3D" id="1.10.10.10">
    <property type="entry name" value="Winged helix-like DNA-binding domain superfamily/Winged helix DNA-binding domain"/>
    <property type="match status" value="1"/>
</dbReference>
<feature type="domain" description="HTH lysR-type" evidence="5">
    <location>
        <begin position="12"/>
        <end position="64"/>
    </location>
</feature>
<evidence type="ECO:0000256" key="2">
    <source>
        <dbReference type="ARBA" id="ARBA00023015"/>
    </source>
</evidence>
<dbReference type="PROSITE" id="PS50931">
    <property type="entry name" value="HTH_LYSR"/>
    <property type="match status" value="1"/>
</dbReference>
<dbReference type="InterPro" id="IPR000847">
    <property type="entry name" value="LysR_HTH_N"/>
</dbReference>
<dbReference type="GO" id="GO:0043565">
    <property type="term" value="F:sequence-specific DNA binding"/>
    <property type="evidence" value="ECO:0007669"/>
    <property type="project" value="TreeGrafter"/>
</dbReference>
<organism evidence="6 7">
    <name type="scientific">Azospirillum brasilense</name>
    <dbReference type="NCBI Taxonomy" id="192"/>
    <lineage>
        <taxon>Bacteria</taxon>
        <taxon>Pseudomonadati</taxon>
        <taxon>Pseudomonadota</taxon>
        <taxon>Alphaproteobacteria</taxon>
        <taxon>Rhodospirillales</taxon>
        <taxon>Azospirillaceae</taxon>
        <taxon>Azospirillum</taxon>
    </lineage>
</organism>
<keyword evidence="2" id="KW-0805">Transcription regulation</keyword>
<accession>A0A235HFU5</accession>